<proteinExistence type="predicted"/>
<dbReference type="Proteomes" id="UP000193240">
    <property type="component" value="Unassembled WGS sequence"/>
</dbReference>
<dbReference type="Gene3D" id="4.10.240.10">
    <property type="entry name" value="Zn(2)-C6 fungal-type DNA-binding domain"/>
    <property type="match status" value="1"/>
</dbReference>
<organism evidence="3 4">
    <name type="scientific">Epicoccum nigrum</name>
    <name type="common">Soil fungus</name>
    <name type="synonym">Epicoccum purpurascens</name>
    <dbReference type="NCBI Taxonomy" id="105696"/>
    <lineage>
        <taxon>Eukaryota</taxon>
        <taxon>Fungi</taxon>
        <taxon>Dikarya</taxon>
        <taxon>Ascomycota</taxon>
        <taxon>Pezizomycotina</taxon>
        <taxon>Dothideomycetes</taxon>
        <taxon>Pleosporomycetidae</taxon>
        <taxon>Pleosporales</taxon>
        <taxon>Pleosporineae</taxon>
        <taxon>Didymellaceae</taxon>
        <taxon>Epicoccum</taxon>
    </lineage>
</organism>
<protein>
    <recommendedName>
        <fullName evidence="2">Zn(2)-C6 fungal-type domain-containing protein</fullName>
    </recommendedName>
</protein>
<dbReference type="OMA" id="WHPLDSL"/>
<evidence type="ECO:0000256" key="1">
    <source>
        <dbReference type="ARBA" id="ARBA00023242"/>
    </source>
</evidence>
<dbReference type="EMBL" id="KZ107841">
    <property type="protein sequence ID" value="OSS50717.1"/>
    <property type="molecule type" value="Genomic_DNA"/>
</dbReference>
<dbReference type="PROSITE" id="PS50048">
    <property type="entry name" value="ZN2_CY6_FUNGAL_2"/>
    <property type="match status" value="1"/>
</dbReference>
<dbReference type="Pfam" id="PF00172">
    <property type="entry name" value="Zn_clus"/>
    <property type="match status" value="1"/>
</dbReference>
<evidence type="ECO:0000313" key="4">
    <source>
        <dbReference type="Proteomes" id="UP000193240"/>
    </source>
</evidence>
<dbReference type="GO" id="GO:0000981">
    <property type="term" value="F:DNA-binding transcription factor activity, RNA polymerase II-specific"/>
    <property type="evidence" value="ECO:0007669"/>
    <property type="project" value="InterPro"/>
</dbReference>
<dbReference type="InterPro" id="IPR053178">
    <property type="entry name" value="Osmoadaptation_assoc"/>
</dbReference>
<dbReference type="InterPro" id="IPR001138">
    <property type="entry name" value="Zn2Cys6_DnaBD"/>
</dbReference>
<dbReference type="AlphaFoldDB" id="A0A1Y2M5G3"/>
<dbReference type="SUPFAM" id="SSF57701">
    <property type="entry name" value="Zn2/Cys6 DNA-binding domain"/>
    <property type="match status" value="1"/>
</dbReference>
<dbReference type="CDD" id="cd00067">
    <property type="entry name" value="GAL4"/>
    <property type="match status" value="1"/>
</dbReference>
<reference evidence="3 4" key="1">
    <citation type="journal article" date="2017" name="Genome Announc.">
        <title>Genome sequence of the saprophytic ascomycete Epicoccum nigrum ICMP 19927 strain isolated from New Zealand.</title>
        <authorList>
            <person name="Fokin M."/>
            <person name="Fleetwood D."/>
            <person name="Weir B.S."/>
            <person name="Villas-Boas S.G."/>
        </authorList>
    </citation>
    <scope>NUCLEOTIDE SEQUENCE [LARGE SCALE GENOMIC DNA]</scope>
    <source>
        <strain evidence="3 4">ICMP 19927</strain>
    </source>
</reference>
<accession>A0A1Y2M5G3</accession>
<dbReference type="InterPro" id="IPR036864">
    <property type="entry name" value="Zn2-C6_fun-type_DNA-bd_sf"/>
</dbReference>
<gene>
    <name evidence="3" type="ORF">B5807_04064</name>
</gene>
<dbReference type="GO" id="GO:0008270">
    <property type="term" value="F:zinc ion binding"/>
    <property type="evidence" value="ECO:0007669"/>
    <property type="project" value="InterPro"/>
</dbReference>
<evidence type="ECO:0000313" key="3">
    <source>
        <dbReference type="EMBL" id="OSS50717.1"/>
    </source>
</evidence>
<dbReference type="InterPro" id="IPR021858">
    <property type="entry name" value="Fun_TF"/>
</dbReference>
<dbReference type="InParanoid" id="A0A1Y2M5G3"/>
<dbReference type="PANTHER" id="PTHR38111:SF2">
    <property type="entry name" value="FINGER DOMAIN PROTEIN, PUTATIVE (AFU_ORTHOLOGUE AFUA_1G01560)-RELATED"/>
    <property type="match status" value="1"/>
</dbReference>
<sequence>MTHIIGPFDGRKARRKRCNRCVERRIKCIGGIPCENCRRTSYNCRLPAKKELATPVFVHRTQAGFARTAIPQRKNTAVSLPHQVASTPSDVYLEYFFSHFLYQNAFTSISPQFANSVITLLHSSSELHNAVEAISALHISQSTSFLQEKDDPAALQAYSRSVRSLQTKLESESATRDPSVLWATLLLGVFELMRDPTGTNWLTHFLHGTSTMLRLLGPSVLISHSGENTHRQAFFFSARIFELSRALIYTEHTFLATTQWTTAIEAYWAVNPRLRTPKEALLDMVPLFASLGIRVLHFISLAGSPALYRRACAARTLAQEGLALQQRLQQWVFRSSNIPSSTDASASAPDEDALIARAYYHALSIYLDGIFSYHPPFTTPPAPQSPTLNPPTIQNHLACILSTCHQLLERRCAGLVLFFPLRVAGARARDLHSRSEIMRLLGLIAQRGFSVAASFIGDLEGLWARS</sequence>
<dbReference type="Pfam" id="PF11951">
    <property type="entry name" value="Fungal_trans_2"/>
    <property type="match status" value="1"/>
</dbReference>
<keyword evidence="4" id="KW-1185">Reference proteome</keyword>
<dbReference type="PANTHER" id="PTHR38111">
    <property type="entry name" value="ZN(2)-C6 FUNGAL-TYPE DOMAIN-CONTAINING PROTEIN-RELATED"/>
    <property type="match status" value="1"/>
</dbReference>
<feature type="domain" description="Zn(2)-C6 fungal-type" evidence="2">
    <location>
        <begin position="17"/>
        <end position="46"/>
    </location>
</feature>
<name>A0A1Y2M5G3_EPING</name>
<keyword evidence="1" id="KW-0539">Nucleus</keyword>
<evidence type="ECO:0000259" key="2">
    <source>
        <dbReference type="PROSITE" id="PS50048"/>
    </source>
</evidence>